<keyword evidence="1" id="KW-0489">Methyltransferase</keyword>
<dbReference type="InterPro" id="IPR029063">
    <property type="entry name" value="SAM-dependent_MTases_sf"/>
</dbReference>
<sequence length="253" mass="28653">MILTRHPGGKATIRRWIVAQLPPHGRYVEAFAGAANVLLAKSRSSEEVLIERNPGQAALLRAVRDKADALARRLAPLRWRYETWRDARDRLRAGDWGSGLELAALTYILRRMGHGGCGGYSDSSSTKDQQGWWDRGIVKLSDVHLRLQGVRIVSGDCLDHLHDLDSPETCFYLDPPYVGVGRKIYGRFGLSDEQHVELCRHILQLRGKVALSGYANPIYARWLSDWRVVSRPVSIRMKGVGRVERVECLWLNF</sequence>
<organism evidence="4 5">
    <name type="scientific">Paludisphaera borealis</name>
    <dbReference type="NCBI Taxonomy" id="1387353"/>
    <lineage>
        <taxon>Bacteria</taxon>
        <taxon>Pseudomonadati</taxon>
        <taxon>Planctomycetota</taxon>
        <taxon>Planctomycetia</taxon>
        <taxon>Isosphaerales</taxon>
        <taxon>Isosphaeraceae</taxon>
        <taxon>Paludisphaera</taxon>
    </lineage>
</organism>
<gene>
    <name evidence="4" type="ORF">BSF38_04943</name>
</gene>
<dbReference type="Pfam" id="PF02086">
    <property type="entry name" value="MethyltransfD12"/>
    <property type="match status" value="1"/>
</dbReference>
<dbReference type="PANTHER" id="PTHR30481:SF4">
    <property type="entry name" value="SITE-SPECIFIC DNA-METHYLTRANSFERASE (ADENINE-SPECIFIC)"/>
    <property type="match status" value="1"/>
</dbReference>
<dbReference type="EMBL" id="CP019082">
    <property type="protein sequence ID" value="APW63377.1"/>
    <property type="molecule type" value="Genomic_DNA"/>
</dbReference>
<evidence type="ECO:0000313" key="4">
    <source>
        <dbReference type="EMBL" id="APW63377.1"/>
    </source>
</evidence>
<dbReference type="SUPFAM" id="SSF53335">
    <property type="entry name" value="S-adenosyl-L-methionine-dependent methyltransferases"/>
    <property type="match status" value="1"/>
</dbReference>
<keyword evidence="5" id="KW-1185">Reference proteome</keyword>
<evidence type="ECO:0000256" key="2">
    <source>
        <dbReference type="ARBA" id="ARBA00022679"/>
    </source>
</evidence>
<dbReference type="KEGG" id="pbor:BSF38_04943"/>
<protein>
    <recommendedName>
        <fullName evidence="6">Site-specific DNA-methyltransferase (adenine-specific)</fullName>
    </recommendedName>
</protein>
<keyword evidence="2" id="KW-0808">Transferase</keyword>
<evidence type="ECO:0008006" key="6">
    <source>
        <dbReference type="Google" id="ProtNLM"/>
    </source>
</evidence>
<dbReference type="AlphaFoldDB" id="A0A1U7CWQ3"/>
<dbReference type="InterPro" id="IPR012327">
    <property type="entry name" value="MeTrfase_D12"/>
</dbReference>
<dbReference type="Proteomes" id="UP000186309">
    <property type="component" value="Chromosome"/>
</dbReference>
<dbReference type="PANTHER" id="PTHR30481">
    <property type="entry name" value="DNA ADENINE METHYLASE"/>
    <property type="match status" value="1"/>
</dbReference>
<evidence type="ECO:0000313" key="5">
    <source>
        <dbReference type="Proteomes" id="UP000186309"/>
    </source>
</evidence>
<dbReference type="GO" id="GO:0009307">
    <property type="term" value="P:DNA restriction-modification system"/>
    <property type="evidence" value="ECO:0007669"/>
    <property type="project" value="InterPro"/>
</dbReference>
<keyword evidence="3" id="KW-0949">S-adenosyl-L-methionine</keyword>
<dbReference type="GO" id="GO:1904047">
    <property type="term" value="F:S-adenosyl-L-methionine binding"/>
    <property type="evidence" value="ECO:0007669"/>
    <property type="project" value="TreeGrafter"/>
</dbReference>
<dbReference type="STRING" id="1387353.BSF38_04943"/>
<dbReference type="OrthoDB" id="9805629at2"/>
<dbReference type="Gene3D" id="3.40.50.150">
    <property type="entry name" value="Vaccinia Virus protein VP39"/>
    <property type="match status" value="2"/>
</dbReference>
<dbReference type="GO" id="GO:0032259">
    <property type="term" value="P:methylation"/>
    <property type="evidence" value="ECO:0007669"/>
    <property type="project" value="UniProtKB-KW"/>
</dbReference>
<dbReference type="PRINTS" id="PR00505">
    <property type="entry name" value="D12N6MTFRASE"/>
</dbReference>
<accession>A0A1U7CWQ3</accession>
<evidence type="ECO:0000256" key="1">
    <source>
        <dbReference type="ARBA" id="ARBA00022603"/>
    </source>
</evidence>
<dbReference type="GO" id="GO:0043565">
    <property type="term" value="F:sequence-specific DNA binding"/>
    <property type="evidence" value="ECO:0007669"/>
    <property type="project" value="TreeGrafter"/>
</dbReference>
<evidence type="ECO:0000256" key="3">
    <source>
        <dbReference type="ARBA" id="ARBA00022691"/>
    </source>
</evidence>
<proteinExistence type="predicted"/>
<dbReference type="GO" id="GO:0006298">
    <property type="term" value="P:mismatch repair"/>
    <property type="evidence" value="ECO:0007669"/>
    <property type="project" value="TreeGrafter"/>
</dbReference>
<dbReference type="RefSeq" id="WP_076349727.1">
    <property type="nucleotide sequence ID" value="NZ_CP019082.1"/>
</dbReference>
<dbReference type="GO" id="GO:0009007">
    <property type="term" value="F:site-specific DNA-methyltransferase (adenine-specific) activity"/>
    <property type="evidence" value="ECO:0007669"/>
    <property type="project" value="UniProtKB-EC"/>
</dbReference>
<reference evidence="5" key="1">
    <citation type="submission" date="2016-12" db="EMBL/GenBank/DDBJ databases">
        <title>Comparative genomics of four Isosphaeraceae planctomycetes: a common pool of plasmids and glycoside hydrolase genes.</title>
        <authorList>
            <person name="Ivanova A."/>
        </authorList>
    </citation>
    <scope>NUCLEOTIDE SEQUENCE [LARGE SCALE GENOMIC DNA]</scope>
    <source>
        <strain evidence="5">PX4</strain>
    </source>
</reference>
<name>A0A1U7CWQ3_9BACT</name>